<dbReference type="InterPro" id="IPR050832">
    <property type="entry name" value="Bact_Acetyltransf"/>
</dbReference>
<dbReference type="SUPFAM" id="SSF55729">
    <property type="entry name" value="Acyl-CoA N-acyltransferases (Nat)"/>
    <property type="match status" value="1"/>
</dbReference>
<dbReference type="PROSITE" id="PS51186">
    <property type="entry name" value="GNAT"/>
    <property type="match status" value="1"/>
</dbReference>
<sequence length="162" mass="17530">MATTRNNIPRDALPVDPASVVIQEGDWALLGDIASGIRRVVFIDEQRVPQDEEWDGQDPACRHFLAYLNGQPVGTARLLPDGHIGRVAVLAEARGAGIGGRLMDAAVAAAQRLGHRQVALSAQLHALAFYERLGFIAHGDEFMDAGIPHRDMTLSFDDPASR</sequence>
<dbReference type="CDD" id="cd04301">
    <property type="entry name" value="NAT_SF"/>
    <property type="match status" value="1"/>
</dbReference>
<dbReference type="Proteomes" id="UP001269267">
    <property type="component" value="Unassembled WGS sequence"/>
</dbReference>
<dbReference type="EMBL" id="JARWAI010000014">
    <property type="protein sequence ID" value="MDR5876454.1"/>
    <property type="molecule type" value="Genomic_DNA"/>
</dbReference>
<comment type="caution">
    <text evidence="4">The sequence shown here is derived from an EMBL/GenBank/DDBJ whole genome shotgun (WGS) entry which is preliminary data.</text>
</comment>
<organism evidence="4 5">
    <name type="scientific">Vreelandella gomseomensis</name>
    <dbReference type="NCBI Taxonomy" id="370766"/>
    <lineage>
        <taxon>Bacteria</taxon>
        <taxon>Pseudomonadati</taxon>
        <taxon>Pseudomonadota</taxon>
        <taxon>Gammaproteobacteria</taxon>
        <taxon>Oceanospirillales</taxon>
        <taxon>Halomonadaceae</taxon>
        <taxon>Vreelandella</taxon>
    </lineage>
</organism>
<feature type="domain" description="N-acetyltransferase" evidence="3">
    <location>
        <begin position="20"/>
        <end position="157"/>
    </location>
</feature>
<dbReference type="InterPro" id="IPR000182">
    <property type="entry name" value="GNAT_dom"/>
</dbReference>
<dbReference type="GO" id="GO:0016746">
    <property type="term" value="F:acyltransferase activity"/>
    <property type="evidence" value="ECO:0007669"/>
    <property type="project" value="UniProtKB-KW"/>
</dbReference>
<dbReference type="InterPro" id="IPR016181">
    <property type="entry name" value="Acyl_CoA_acyltransferase"/>
</dbReference>
<name>A0ABU1GHB8_9GAMM</name>
<keyword evidence="1 4" id="KW-0808">Transferase</keyword>
<dbReference type="EC" id="2.3.1.-" evidence="4"/>
<evidence type="ECO:0000313" key="5">
    <source>
        <dbReference type="Proteomes" id="UP001269267"/>
    </source>
</evidence>
<dbReference type="Gene3D" id="3.40.630.30">
    <property type="match status" value="1"/>
</dbReference>
<evidence type="ECO:0000313" key="4">
    <source>
        <dbReference type="EMBL" id="MDR5876454.1"/>
    </source>
</evidence>
<dbReference type="Pfam" id="PF13673">
    <property type="entry name" value="Acetyltransf_10"/>
    <property type="match status" value="1"/>
</dbReference>
<dbReference type="RefSeq" id="WP_230447535.1">
    <property type="nucleotide sequence ID" value="NZ_JARWAI010000014.1"/>
</dbReference>
<dbReference type="PANTHER" id="PTHR43877">
    <property type="entry name" value="AMINOALKYLPHOSPHONATE N-ACETYLTRANSFERASE-RELATED-RELATED"/>
    <property type="match status" value="1"/>
</dbReference>
<evidence type="ECO:0000256" key="1">
    <source>
        <dbReference type="ARBA" id="ARBA00022679"/>
    </source>
</evidence>
<proteinExistence type="predicted"/>
<evidence type="ECO:0000256" key="2">
    <source>
        <dbReference type="ARBA" id="ARBA00023315"/>
    </source>
</evidence>
<accession>A0ABU1GHB8</accession>
<evidence type="ECO:0000259" key="3">
    <source>
        <dbReference type="PROSITE" id="PS51186"/>
    </source>
</evidence>
<reference evidence="4 5" key="1">
    <citation type="submission" date="2023-04" db="EMBL/GenBank/DDBJ databases">
        <title>A long-awaited taxogenomic arrangement of the family Halomonadaceae.</title>
        <authorList>
            <person name="De La Haba R."/>
            <person name="Chuvochina M."/>
            <person name="Wittouck S."/>
            <person name="Arahal D.R."/>
            <person name="Sanchez-Porro C."/>
            <person name="Hugenholtz P."/>
            <person name="Ventosa A."/>
        </authorList>
    </citation>
    <scope>NUCLEOTIDE SEQUENCE [LARGE SCALE GENOMIC DNA]</scope>
    <source>
        <strain evidence="4 5">DSM 18042</strain>
    </source>
</reference>
<gene>
    <name evidence="4" type="ORF">QC815_16210</name>
</gene>
<keyword evidence="2 4" id="KW-0012">Acyltransferase</keyword>
<keyword evidence="5" id="KW-1185">Reference proteome</keyword>
<protein>
    <submittedName>
        <fullName evidence="4">GNAT family N-acetyltransferase</fullName>
        <ecNumber evidence="4">2.3.1.-</ecNumber>
    </submittedName>
</protein>